<reference evidence="1 2" key="1">
    <citation type="journal article" date="2014" name="Genome Announc.">
        <title>Draft Genome Sequence of Marine Flavobacterium Jejuia pallidilutea Strain 11shimoA1 and Pigmentation Mutants.</title>
        <authorList>
            <person name="Takatani N."/>
            <person name="Nakanishi M."/>
            <person name="Meirelles P."/>
            <person name="Mino S."/>
            <person name="Suda W."/>
            <person name="Oshima K."/>
            <person name="Hattori M."/>
            <person name="Ohkuma M."/>
            <person name="Hosokawa M."/>
            <person name="Miyashita K."/>
            <person name="Thompson F.L."/>
            <person name="Niwa A."/>
            <person name="Sawabe T."/>
            <person name="Sawabe T."/>
        </authorList>
    </citation>
    <scope>NUCLEOTIDE SEQUENCE [LARGE SCALE GENOMIC DNA]</scope>
    <source>
        <strain evidence="1 2">JCM 19301</strain>
    </source>
</reference>
<evidence type="ECO:0000313" key="1">
    <source>
        <dbReference type="EMBL" id="GAL69174.1"/>
    </source>
</evidence>
<dbReference type="AlphaFoldDB" id="A0A090W120"/>
<proteinExistence type="predicted"/>
<organism evidence="1 2">
    <name type="scientific">Jejuia pallidilutea</name>
    <dbReference type="NCBI Taxonomy" id="504487"/>
    <lineage>
        <taxon>Bacteria</taxon>
        <taxon>Pseudomonadati</taxon>
        <taxon>Bacteroidota</taxon>
        <taxon>Flavobacteriia</taxon>
        <taxon>Flavobacteriales</taxon>
        <taxon>Flavobacteriaceae</taxon>
        <taxon>Jejuia</taxon>
    </lineage>
</organism>
<dbReference type="eggNOG" id="ENOG50312ER">
    <property type="taxonomic scope" value="Bacteria"/>
</dbReference>
<accession>A0A090W120</accession>
<dbReference type="STRING" id="504487.JCM19538_1773"/>
<gene>
    <name evidence="1" type="ORF">JCM19301_2783</name>
</gene>
<dbReference type="Proteomes" id="UP000029641">
    <property type="component" value="Unassembled WGS sequence"/>
</dbReference>
<dbReference type="SUPFAM" id="SSF52833">
    <property type="entry name" value="Thioredoxin-like"/>
    <property type="match status" value="1"/>
</dbReference>
<dbReference type="EMBL" id="BBNR01000051">
    <property type="protein sequence ID" value="GAL69174.1"/>
    <property type="molecule type" value="Genomic_DNA"/>
</dbReference>
<sequence length="192" mass="22742">MIYKLKTYNRNYSINSTVIIEKSEKSKKEILTFEQNFINESINENLEFDNNVRIVDINNNDILAKDLFKNKSIVLYYSELHCNDCITAEINTIIKNKEKLDESFVLLAHYQNNRDLFVFNNEFQKKGLKKIKMYLLLDKGLNIPADKLNIPYYFCIDSTLRITNFFIPQKDKPKLSESYLINTSKNFMSYNN</sequence>
<name>A0A090W120_9FLAO</name>
<protein>
    <submittedName>
        <fullName evidence="1">Uncharacterized protein</fullName>
    </submittedName>
</protein>
<dbReference type="Gene3D" id="3.40.30.10">
    <property type="entry name" value="Glutaredoxin"/>
    <property type="match status" value="1"/>
</dbReference>
<evidence type="ECO:0000313" key="2">
    <source>
        <dbReference type="Proteomes" id="UP000029641"/>
    </source>
</evidence>
<comment type="caution">
    <text evidence="1">The sequence shown here is derived from an EMBL/GenBank/DDBJ whole genome shotgun (WGS) entry which is preliminary data.</text>
</comment>
<dbReference type="InterPro" id="IPR036249">
    <property type="entry name" value="Thioredoxin-like_sf"/>
</dbReference>